<keyword evidence="7" id="KW-0560">Oxidoreductase</keyword>
<dbReference type="InterPro" id="IPR050196">
    <property type="entry name" value="Cytochrome_P450_Monoox"/>
</dbReference>
<dbReference type="EMBL" id="MNPL01001225">
    <property type="protein sequence ID" value="OQR79347.1"/>
    <property type="molecule type" value="Genomic_DNA"/>
</dbReference>
<sequence>MQNPKFSKGIRSLAQTYRSEGLFKVYLGIQPTVVVYRADLVEKILSNPHNIEKHSSYRFLYPWLGMSLLTSSGNEWRERRKLLTPAFHFQTLDNYITTINARCADFIEYIDALPQKNDVRLFYEIQKLTLGTIVEMTMGLKMDSLKGESTYSQALAM</sequence>
<gene>
    <name evidence="9" type="ORF">BIW11_05802</name>
</gene>
<keyword evidence="4" id="KW-0479">Metal-binding</keyword>
<evidence type="ECO:0000256" key="2">
    <source>
        <dbReference type="ARBA" id="ARBA00004586"/>
    </source>
</evidence>
<keyword evidence="5" id="KW-0256">Endoplasmic reticulum</keyword>
<comment type="caution">
    <text evidence="9">The sequence shown here is derived from an EMBL/GenBank/DDBJ whole genome shotgun (WGS) entry which is preliminary data.</text>
</comment>
<dbReference type="GO" id="GO:0016705">
    <property type="term" value="F:oxidoreductase activity, acting on paired donors, with incorporation or reduction of molecular oxygen"/>
    <property type="evidence" value="ECO:0007669"/>
    <property type="project" value="InterPro"/>
</dbReference>
<dbReference type="PANTHER" id="PTHR24291">
    <property type="entry name" value="CYTOCHROME P450 FAMILY 4"/>
    <property type="match status" value="1"/>
</dbReference>
<evidence type="ECO:0000256" key="5">
    <source>
        <dbReference type="ARBA" id="ARBA00022824"/>
    </source>
</evidence>
<reference evidence="9 10" key="1">
    <citation type="journal article" date="2017" name="Gigascience">
        <title>Draft genome of the honey bee ectoparasitic mite, Tropilaelaps mercedesae, is shaped by the parasitic life history.</title>
        <authorList>
            <person name="Dong X."/>
            <person name="Armstrong S.D."/>
            <person name="Xia D."/>
            <person name="Makepeace B.L."/>
            <person name="Darby A.C."/>
            <person name="Kadowaki T."/>
        </authorList>
    </citation>
    <scope>NUCLEOTIDE SEQUENCE [LARGE SCALE GENOMIC DNA]</scope>
    <source>
        <strain evidence="9">Wuxi-XJTLU</strain>
    </source>
</reference>
<keyword evidence="8" id="KW-0472">Membrane</keyword>
<dbReference type="Proteomes" id="UP000192247">
    <property type="component" value="Unassembled WGS sequence"/>
</dbReference>
<proteinExistence type="inferred from homology"/>
<keyword evidence="10" id="KW-1185">Reference proteome</keyword>
<dbReference type="GO" id="GO:0005789">
    <property type="term" value="C:endoplasmic reticulum membrane"/>
    <property type="evidence" value="ECO:0007669"/>
    <property type="project" value="UniProtKB-SubCell"/>
</dbReference>
<comment type="cofactor">
    <cofactor evidence="1">
        <name>heme</name>
        <dbReference type="ChEBI" id="CHEBI:30413"/>
    </cofactor>
</comment>
<name>A0A1V9Y0Q8_9ACAR</name>
<dbReference type="OrthoDB" id="6504453at2759"/>
<keyword evidence="7" id="KW-0503">Monooxygenase</keyword>
<comment type="subcellular location">
    <subcellularLocation>
        <location evidence="2">Endoplasmic reticulum membrane</location>
    </subcellularLocation>
</comment>
<evidence type="ECO:0000313" key="9">
    <source>
        <dbReference type="EMBL" id="OQR79347.1"/>
    </source>
</evidence>
<evidence type="ECO:0000256" key="7">
    <source>
        <dbReference type="ARBA" id="ARBA00023033"/>
    </source>
</evidence>
<dbReference type="GO" id="GO:0004497">
    <property type="term" value="F:monooxygenase activity"/>
    <property type="evidence" value="ECO:0007669"/>
    <property type="project" value="UniProtKB-KW"/>
</dbReference>
<dbReference type="STRING" id="418985.A0A1V9Y0Q8"/>
<dbReference type="GO" id="GO:0020037">
    <property type="term" value="F:heme binding"/>
    <property type="evidence" value="ECO:0007669"/>
    <property type="project" value="InterPro"/>
</dbReference>
<comment type="similarity">
    <text evidence="3">Belongs to the cytochrome P450 family.</text>
</comment>
<dbReference type="InterPro" id="IPR001128">
    <property type="entry name" value="Cyt_P450"/>
</dbReference>
<dbReference type="PANTHER" id="PTHR24291:SF189">
    <property type="entry name" value="CYTOCHROME P450 4C3-RELATED"/>
    <property type="match status" value="1"/>
</dbReference>
<dbReference type="SUPFAM" id="SSF48264">
    <property type="entry name" value="Cytochrome P450"/>
    <property type="match status" value="1"/>
</dbReference>
<evidence type="ECO:0000313" key="10">
    <source>
        <dbReference type="Proteomes" id="UP000192247"/>
    </source>
</evidence>
<dbReference type="Gene3D" id="1.10.630.10">
    <property type="entry name" value="Cytochrome P450"/>
    <property type="match status" value="1"/>
</dbReference>
<dbReference type="GO" id="GO:0005506">
    <property type="term" value="F:iron ion binding"/>
    <property type="evidence" value="ECO:0007669"/>
    <property type="project" value="InterPro"/>
</dbReference>
<accession>A0A1V9Y0Q8</accession>
<protein>
    <submittedName>
        <fullName evidence="9">Cytochrome P450 4V2-like</fullName>
    </submittedName>
</protein>
<dbReference type="InParanoid" id="A0A1V9Y0Q8"/>
<evidence type="ECO:0000256" key="8">
    <source>
        <dbReference type="ARBA" id="ARBA00023136"/>
    </source>
</evidence>
<dbReference type="AlphaFoldDB" id="A0A1V9Y0Q8"/>
<keyword evidence="6" id="KW-0408">Iron</keyword>
<dbReference type="InterPro" id="IPR036396">
    <property type="entry name" value="Cyt_P450_sf"/>
</dbReference>
<keyword evidence="4" id="KW-0349">Heme</keyword>
<evidence type="ECO:0000256" key="4">
    <source>
        <dbReference type="ARBA" id="ARBA00022617"/>
    </source>
</evidence>
<dbReference type="Pfam" id="PF00067">
    <property type="entry name" value="p450"/>
    <property type="match status" value="1"/>
</dbReference>
<evidence type="ECO:0000256" key="6">
    <source>
        <dbReference type="ARBA" id="ARBA00023004"/>
    </source>
</evidence>
<evidence type="ECO:0000256" key="3">
    <source>
        <dbReference type="ARBA" id="ARBA00010617"/>
    </source>
</evidence>
<organism evidence="9 10">
    <name type="scientific">Tropilaelaps mercedesae</name>
    <dbReference type="NCBI Taxonomy" id="418985"/>
    <lineage>
        <taxon>Eukaryota</taxon>
        <taxon>Metazoa</taxon>
        <taxon>Ecdysozoa</taxon>
        <taxon>Arthropoda</taxon>
        <taxon>Chelicerata</taxon>
        <taxon>Arachnida</taxon>
        <taxon>Acari</taxon>
        <taxon>Parasitiformes</taxon>
        <taxon>Mesostigmata</taxon>
        <taxon>Gamasina</taxon>
        <taxon>Dermanyssoidea</taxon>
        <taxon>Laelapidae</taxon>
        <taxon>Tropilaelaps</taxon>
    </lineage>
</organism>
<evidence type="ECO:0000256" key="1">
    <source>
        <dbReference type="ARBA" id="ARBA00001971"/>
    </source>
</evidence>